<name>A0A382WMR6_9ZZZZ</name>
<proteinExistence type="predicted"/>
<gene>
    <name evidence="2" type="ORF">METZ01_LOCUS412803</name>
</gene>
<dbReference type="AlphaFoldDB" id="A0A382WMR6"/>
<protein>
    <recommendedName>
        <fullName evidence="1">Pyrrolo-quinoline quinone repeat domain-containing protein</fullName>
    </recommendedName>
</protein>
<sequence length="276" mass="31152">YWNQFRGPNGDGKSDAQNLPIQFTESKNVRWKTPIHDKGWSSPVVWGNQIWLTTAHEDGTELFAICIDMKSGKVVHDIKVFDEAKPQSEYPGLNSHASPTPVVEEGRIYVHFGTYGTACLDTQTGKKLWERRDLKCDHRVGPASSPIIDDDLLFLVYDGVDVQFIVALEKESGQTRWLENRKVKNDLAKVLTVGGVKDVEKTLKEKPNDNRKSYATPTIIEHNGQKQLISPAAEATFSYDPQTGKELWRVRHQGWGWNVACRPIYDNGLVFLTTGV</sequence>
<dbReference type="Pfam" id="PF13360">
    <property type="entry name" value="PQQ_2"/>
    <property type="match status" value="1"/>
</dbReference>
<dbReference type="InterPro" id="IPR015943">
    <property type="entry name" value="WD40/YVTN_repeat-like_dom_sf"/>
</dbReference>
<dbReference type="PANTHER" id="PTHR34512:SF30">
    <property type="entry name" value="OUTER MEMBRANE PROTEIN ASSEMBLY FACTOR BAMB"/>
    <property type="match status" value="1"/>
</dbReference>
<dbReference type="InterPro" id="IPR011047">
    <property type="entry name" value="Quinoprotein_ADH-like_sf"/>
</dbReference>
<dbReference type="PANTHER" id="PTHR34512">
    <property type="entry name" value="CELL SURFACE PROTEIN"/>
    <property type="match status" value="1"/>
</dbReference>
<dbReference type="EMBL" id="UINC01161006">
    <property type="protein sequence ID" value="SVD59949.1"/>
    <property type="molecule type" value="Genomic_DNA"/>
</dbReference>
<feature type="non-terminal residue" evidence="2">
    <location>
        <position position="276"/>
    </location>
</feature>
<dbReference type="InterPro" id="IPR002372">
    <property type="entry name" value="PQQ_rpt_dom"/>
</dbReference>
<evidence type="ECO:0000313" key="2">
    <source>
        <dbReference type="EMBL" id="SVD59949.1"/>
    </source>
</evidence>
<dbReference type="SUPFAM" id="SSF50998">
    <property type="entry name" value="Quinoprotein alcohol dehydrogenase-like"/>
    <property type="match status" value="1"/>
</dbReference>
<dbReference type="Gene3D" id="2.130.10.10">
    <property type="entry name" value="YVTN repeat-like/Quinoprotein amine dehydrogenase"/>
    <property type="match status" value="2"/>
</dbReference>
<reference evidence="2" key="1">
    <citation type="submission" date="2018-05" db="EMBL/GenBank/DDBJ databases">
        <authorList>
            <person name="Lanie J.A."/>
            <person name="Ng W.-L."/>
            <person name="Kazmierczak K.M."/>
            <person name="Andrzejewski T.M."/>
            <person name="Davidsen T.M."/>
            <person name="Wayne K.J."/>
            <person name="Tettelin H."/>
            <person name="Glass J.I."/>
            <person name="Rusch D."/>
            <person name="Podicherti R."/>
            <person name="Tsui H.-C.T."/>
            <person name="Winkler M.E."/>
        </authorList>
    </citation>
    <scope>NUCLEOTIDE SEQUENCE</scope>
</reference>
<feature type="domain" description="Pyrrolo-quinoline quinone repeat" evidence="1">
    <location>
        <begin position="29"/>
        <end position="177"/>
    </location>
</feature>
<evidence type="ECO:0000259" key="1">
    <source>
        <dbReference type="Pfam" id="PF13360"/>
    </source>
</evidence>
<accession>A0A382WMR6</accession>
<organism evidence="2">
    <name type="scientific">marine metagenome</name>
    <dbReference type="NCBI Taxonomy" id="408172"/>
    <lineage>
        <taxon>unclassified sequences</taxon>
        <taxon>metagenomes</taxon>
        <taxon>ecological metagenomes</taxon>
    </lineage>
</organism>
<feature type="non-terminal residue" evidence="2">
    <location>
        <position position="1"/>
    </location>
</feature>